<protein>
    <recommendedName>
        <fullName evidence="4">TolA protein</fullName>
    </recommendedName>
</protein>
<feature type="region of interest" description="Disordered" evidence="1">
    <location>
        <begin position="185"/>
        <end position="281"/>
    </location>
</feature>
<evidence type="ECO:0008006" key="4">
    <source>
        <dbReference type="Google" id="ProtNLM"/>
    </source>
</evidence>
<dbReference type="EMBL" id="MW009675">
    <property type="protein sequence ID" value="QWX10239.1"/>
    <property type="molecule type" value="Genomic_DNA"/>
</dbReference>
<gene>
    <name evidence="2" type="ORF">vBVpPBT1011_0040</name>
</gene>
<organism evidence="2 3">
    <name type="scientific">Vibrio phage vB_VpP_BT-1011</name>
    <dbReference type="NCBI Taxonomy" id="2799672"/>
    <lineage>
        <taxon>Viruses</taxon>
        <taxon>Duplodnaviria</taxon>
        <taxon>Heunggongvirae</taxon>
        <taxon>Uroviricota</taxon>
        <taxon>Caudoviricetes</taxon>
        <taxon>Tieomvirus</taxon>
        <taxon>Tieomvirus BT1011</taxon>
    </lineage>
</organism>
<evidence type="ECO:0000256" key="1">
    <source>
        <dbReference type="SAM" id="MobiDB-lite"/>
    </source>
</evidence>
<name>A0A8F2XXH5_9CAUD</name>
<keyword evidence="3" id="KW-1185">Reference proteome</keyword>
<accession>A0A8F2XXH5</accession>
<reference evidence="2" key="1">
    <citation type="submission" date="2020-09" db="EMBL/GenBank/DDBJ databases">
        <authorList>
            <person name="Gao C."/>
            <person name="Qiu Z."/>
        </authorList>
    </citation>
    <scope>NUCLEOTIDE SEQUENCE</scope>
</reference>
<sequence length="320" mass="37960">MSNELVVIEPKNVLTLFTETDQLEEIIKQVEMEVATFEHDLSNDARRKKTASLARKVASTKTYLDGLGKDLVADWKAKSKAVDANRKMMRDRMDELRDKARKPLTDWEEEQKRIEEENRLAEEAEKLRQQVEADHEIALLLNEKFDRELEEKRKAEEEAERQRKEAEEKARIERERKIAEEARIKAEQEAKEREERLERERQEAIQREEQAKRDAIAAEERRKAQEEENERQRKLAEERARRDAEEAAERARQAEIQRQHEEQERQRKEQEQREANKRHIGVIRKDAKESLMALGLDEEKAKEIVLAIHNGQVANVKINY</sequence>
<evidence type="ECO:0000313" key="2">
    <source>
        <dbReference type="EMBL" id="QWX10239.1"/>
    </source>
</evidence>
<dbReference type="Proteomes" id="UP000683424">
    <property type="component" value="Segment"/>
</dbReference>
<evidence type="ECO:0000313" key="3">
    <source>
        <dbReference type="Proteomes" id="UP000683424"/>
    </source>
</evidence>
<proteinExistence type="predicted"/>